<evidence type="ECO:0000256" key="4">
    <source>
        <dbReference type="ARBA" id="ARBA00022679"/>
    </source>
</evidence>
<reference evidence="13" key="1">
    <citation type="journal article" date="2023" name="Mol. Plant Microbe Interact.">
        <title>Elucidating the Obligate Nature and Biological Capacity of an Invasive Fungal Corn Pathogen.</title>
        <authorList>
            <person name="MacCready J.S."/>
            <person name="Roggenkamp E.M."/>
            <person name="Gdanetz K."/>
            <person name="Chilvers M.I."/>
        </authorList>
    </citation>
    <scope>NUCLEOTIDE SEQUENCE</scope>
    <source>
        <strain evidence="13">PM02</strain>
    </source>
</reference>
<keyword evidence="8" id="KW-1208">Phospholipid metabolism</keyword>
<dbReference type="InterPro" id="IPR014729">
    <property type="entry name" value="Rossmann-like_a/b/a_fold"/>
</dbReference>
<dbReference type="Proteomes" id="UP001217918">
    <property type="component" value="Unassembled WGS sequence"/>
</dbReference>
<dbReference type="AlphaFoldDB" id="A0AAD9MII5"/>
<keyword evidence="14" id="KW-1185">Reference proteome</keyword>
<dbReference type="PANTHER" id="PTHR45780:SF2">
    <property type="entry name" value="ETHANOLAMINE-PHOSPHATE CYTIDYLYLTRANSFERASE"/>
    <property type="match status" value="1"/>
</dbReference>
<dbReference type="PANTHER" id="PTHR45780">
    <property type="entry name" value="ETHANOLAMINE-PHOSPHATE CYTIDYLYLTRANSFERASE"/>
    <property type="match status" value="1"/>
</dbReference>
<dbReference type="CDD" id="cd02174">
    <property type="entry name" value="CCT"/>
    <property type="match status" value="1"/>
</dbReference>
<comment type="pathway">
    <text evidence="9">Phospholipid metabolism; phosphatidylethanolamine biosynthesis; phosphatidylethanolamine from ethanolamine: step 2/3.</text>
</comment>
<evidence type="ECO:0000256" key="6">
    <source>
        <dbReference type="ARBA" id="ARBA00023098"/>
    </source>
</evidence>
<dbReference type="InterPro" id="IPR044608">
    <property type="entry name" value="Ect1/PCYT2"/>
</dbReference>
<evidence type="ECO:0000313" key="13">
    <source>
        <dbReference type="EMBL" id="KAK2074313.1"/>
    </source>
</evidence>
<comment type="similarity">
    <text evidence="2">Belongs to the cytidylyltransferase family.</text>
</comment>
<evidence type="ECO:0000256" key="9">
    <source>
        <dbReference type="ARBA" id="ARBA00024191"/>
    </source>
</evidence>
<keyword evidence="3" id="KW-0444">Lipid biosynthesis</keyword>
<accession>A0AAD9MII5</accession>
<evidence type="ECO:0000256" key="3">
    <source>
        <dbReference type="ARBA" id="ARBA00022516"/>
    </source>
</evidence>
<keyword evidence="6" id="KW-0443">Lipid metabolism</keyword>
<dbReference type="Gene3D" id="3.40.50.620">
    <property type="entry name" value="HUPs"/>
    <property type="match status" value="2"/>
</dbReference>
<dbReference type="SUPFAM" id="SSF52374">
    <property type="entry name" value="Nucleotidylyl transferase"/>
    <property type="match status" value="1"/>
</dbReference>
<dbReference type="GO" id="GO:0006646">
    <property type="term" value="P:phosphatidylethanolamine biosynthetic process"/>
    <property type="evidence" value="ECO:0007669"/>
    <property type="project" value="InterPro"/>
</dbReference>
<evidence type="ECO:0000256" key="7">
    <source>
        <dbReference type="ARBA" id="ARBA00023209"/>
    </source>
</evidence>
<dbReference type="InterPro" id="IPR041723">
    <property type="entry name" value="CCT"/>
</dbReference>
<gene>
    <name evidence="13" type="ORF">P8C59_008530</name>
</gene>
<keyword evidence="5" id="KW-0548">Nucleotidyltransferase</keyword>
<keyword evidence="4" id="KW-0808">Transferase</keyword>
<name>A0AAD9MII5_9PEZI</name>
<dbReference type="Pfam" id="PF01467">
    <property type="entry name" value="CTP_transf_like"/>
    <property type="match status" value="1"/>
</dbReference>
<evidence type="ECO:0000256" key="2">
    <source>
        <dbReference type="ARBA" id="ARBA00010101"/>
    </source>
</evidence>
<sequence length="340" mass="37947">MDTKDQGLPPGIPAPELLGGRLWVDGCFDFFHHGHAGAVVQARQLGDELYVGVHSDEDILENKGPTVMTLQERLLAVDACRWVTRSVPNAPYVTQLDYISHFGCRYVVHGDDITSDSNGEDCYRFVKAAGRFRVVKRTPSISTTDLVGRMLLCTKTHFIRSLERALRGDDGHGHGPDAERTAEGAAMRERMRLYATDETARRPGASVWFWSAASVEAKTGADVEDAGTFRNLFQGIDPKPGQRVIYVDGGFDLFSSGHIEFLRVVVQEEEQLARNQGWYSEQAVNERKGKGDDYGPVFVVAGVHDDEIINHWKGVNFPIMNIYERGLCVLQCREWASTSR</sequence>
<keyword evidence="7" id="KW-0594">Phospholipid biosynthesis</keyword>
<evidence type="ECO:0000256" key="5">
    <source>
        <dbReference type="ARBA" id="ARBA00022695"/>
    </source>
</evidence>
<evidence type="ECO:0000256" key="11">
    <source>
        <dbReference type="ARBA" id="ARBA00031473"/>
    </source>
</evidence>
<dbReference type="EC" id="2.7.7.14" evidence="10"/>
<feature type="domain" description="Cytidyltransferase-like" evidence="12">
    <location>
        <begin position="24"/>
        <end position="147"/>
    </location>
</feature>
<organism evidence="13 14">
    <name type="scientific">Phyllachora maydis</name>
    <dbReference type="NCBI Taxonomy" id="1825666"/>
    <lineage>
        <taxon>Eukaryota</taxon>
        <taxon>Fungi</taxon>
        <taxon>Dikarya</taxon>
        <taxon>Ascomycota</taxon>
        <taxon>Pezizomycotina</taxon>
        <taxon>Sordariomycetes</taxon>
        <taxon>Sordariomycetidae</taxon>
        <taxon>Phyllachorales</taxon>
        <taxon>Phyllachoraceae</taxon>
        <taxon>Phyllachora</taxon>
    </lineage>
</organism>
<dbReference type="InterPro" id="IPR004821">
    <property type="entry name" value="Cyt_trans-like"/>
</dbReference>
<protein>
    <recommendedName>
        <fullName evidence="10">ethanolamine-phosphate cytidylyltransferase</fullName>
        <ecNumber evidence="10">2.7.7.14</ecNumber>
    </recommendedName>
    <alternativeName>
        <fullName evidence="11">CTP:phosphoethanolamine cytidylyltransferase</fullName>
    </alternativeName>
</protein>
<evidence type="ECO:0000256" key="1">
    <source>
        <dbReference type="ARBA" id="ARBA00005189"/>
    </source>
</evidence>
<evidence type="ECO:0000259" key="12">
    <source>
        <dbReference type="Pfam" id="PF01467"/>
    </source>
</evidence>
<dbReference type="GO" id="GO:0005737">
    <property type="term" value="C:cytoplasm"/>
    <property type="evidence" value="ECO:0007669"/>
    <property type="project" value="TreeGrafter"/>
</dbReference>
<proteinExistence type="inferred from homology"/>
<evidence type="ECO:0000256" key="10">
    <source>
        <dbReference type="ARBA" id="ARBA00024221"/>
    </source>
</evidence>
<comment type="pathway">
    <text evidence="1">Lipid metabolism.</text>
</comment>
<evidence type="ECO:0000256" key="8">
    <source>
        <dbReference type="ARBA" id="ARBA00023264"/>
    </source>
</evidence>
<comment type="caution">
    <text evidence="13">The sequence shown here is derived from an EMBL/GenBank/DDBJ whole genome shotgun (WGS) entry which is preliminary data.</text>
</comment>
<dbReference type="EMBL" id="JAQQPM010000008">
    <property type="protein sequence ID" value="KAK2074313.1"/>
    <property type="molecule type" value="Genomic_DNA"/>
</dbReference>
<dbReference type="NCBIfam" id="TIGR00125">
    <property type="entry name" value="cyt_tran_rel"/>
    <property type="match status" value="1"/>
</dbReference>
<evidence type="ECO:0000313" key="14">
    <source>
        <dbReference type="Proteomes" id="UP001217918"/>
    </source>
</evidence>
<dbReference type="GO" id="GO:0004306">
    <property type="term" value="F:ethanolamine-phosphate cytidylyltransferase activity"/>
    <property type="evidence" value="ECO:0007669"/>
    <property type="project" value="UniProtKB-EC"/>
</dbReference>